<keyword evidence="3" id="KW-1185">Reference proteome</keyword>
<evidence type="ECO:0000313" key="3">
    <source>
        <dbReference type="Proteomes" id="UP000236893"/>
    </source>
</evidence>
<organism evidence="2 3">
    <name type="scientific">Solitalea longa</name>
    <dbReference type="NCBI Taxonomy" id="2079460"/>
    <lineage>
        <taxon>Bacteria</taxon>
        <taxon>Pseudomonadati</taxon>
        <taxon>Bacteroidota</taxon>
        <taxon>Sphingobacteriia</taxon>
        <taxon>Sphingobacteriales</taxon>
        <taxon>Sphingobacteriaceae</taxon>
        <taxon>Solitalea</taxon>
    </lineage>
</organism>
<dbReference type="Proteomes" id="UP000236893">
    <property type="component" value="Unassembled WGS sequence"/>
</dbReference>
<dbReference type="EMBL" id="PQVF01000004">
    <property type="protein sequence ID" value="POY37500.1"/>
    <property type="molecule type" value="Genomic_DNA"/>
</dbReference>
<accession>A0A2S5A4I1</accession>
<dbReference type="OrthoDB" id="9829477at2"/>
<evidence type="ECO:0000256" key="1">
    <source>
        <dbReference type="SAM" id="Phobius"/>
    </source>
</evidence>
<keyword evidence="1" id="KW-0472">Membrane</keyword>
<dbReference type="AlphaFoldDB" id="A0A2S5A4I1"/>
<sequence>MNKNEEFVLTELWSKKLRSDLRSFYRTIYFGRPIFILLNVIFCFALQRGTEIKFWTLYIPITVLSTIYCILLPRKAIRRYSNIIESFEFKNATELRLTLIEGGTLILSTPQIKDDFFKIGNTERACILVINHFDKSSYTLIPEFFTHLPPALFEELA</sequence>
<evidence type="ECO:0000313" key="2">
    <source>
        <dbReference type="EMBL" id="POY37500.1"/>
    </source>
</evidence>
<proteinExistence type="predicted"/>
<name>A0A2S5A4I1_9SPHI</name>
<reference evidence="2 3" key="1">
    <citation type="submission" date="2018-01" db="EMBL/GenBank/DDBJ databases">
        <authorList>
            <person name="Gaut B.S."/>
            <person name="Morton B.R."/>
            <person name="Clegg M.T."/>
            <person name="Duvall M.R."/>
        </authorList>
    </citation>
    <scope>NUCLEOTIDE SEQUENCE [LARGE SCALE GENOMIC DNA]</scope>
    <source>
        <strain evidence="2 3">HR-AV</strain>
    </source>
</reference>
<feature type="transmembrane region" description="Helical" evidence="1">
    <location>
        <begin position="53"/>
        <end position="72"/>
    </location>
</feature>
<comment type="caution">
    <text evidence="2">The sequence shown here is derived from an EMBL/GenBank/DDBJ whole genome shotgun (WGS) entry which is preliminary data.</text>
</comment>
<feature type="transmembrane region" description="Helical" evidence="1">
    <location>
        <begin position="24"/>
        <end position="47"/>
    </location>
</feature>
<keyword evidence="1" id="KW-1133">Transmembrane helix</keyword>
<keyword evidence="1" id="KW-0812">Transmembrane</keyword>
<dbReference type="RefSeq" id="WP_103788407.1">
    <property type="nucleotide sequence ID" value="NZ_PQVF01000004.1"/>
</dbReference>
<protein>
    <submittedName>
        <fullName evidence="2">Uncharacterized protein</fullName>
    </submittedName>
</protein>
<gene>
    <name evidence="2" type="ORF">C3K47_06975</name>
</gene>